<reference evidence="2" key="1">
    <citation type="journal article" date="2019" name="Int. J. Syst. Evol. Microbiol.">
        <title>The Global Catalogue of Microorganisms (GCM) 10K type strain sequencing project: providing services to taxonomists for standard genome sequencing and annotation.</title>
        <authorList>
            <consortium name="The Broad Institute Genomics Platform"/>
            <consortium name="The Broad Institute Genome Sequencing Center for Infectious Disease"/>
            <person name="Wu L."/>
            <person name="Ma J."/>
        </authorList>
    </citation>
    <scope>NUCLEOTIDE SEQUENCE [LARGE SCALE GENOMIC DNA]</scope>
    <source>
        <strain evidence="2">JCM 17925</strain>
    </source>
</reference>
<dbReference type="Proteomes" id="UP001500936">
    <property type="component" value="Unassembled WGS sequence"/>
</dbReference>
<sequence>MASLVASILAVILIAGCEPNESSLNPVAPSSGDQNARAGADKVVTHYGPAVPLGGGVARTFVSATKSGELMEIGIAISEKVLIALLKDGGESYQKVLRFPSQFDIAPFQHVLMDWNAHGHEPEFLYGVPHFDFHFYMISSQAREAIPGLPGNMMDPTLPAPQYLPVGYVPTPGRVPAMGTHWVDPSSPEFQTPGGFTRTMIYGSYNYEVIFLEPMITLDYLLNGAKGTFQIKQPTDFAKAGNYPTQYSIRYDSQSKDYIVSIVNFVYHPGGVN</sequence>
<name>A0ABP8K073_9BACT</name>
<keyword evidence="2" id="KW-1185">Reference proteome</keyword>
<dbReference type="EMBL" id="BAABHB010000002">
    <property type="protein sequence ID" value="GAA4398758.1"/>
    <property type="molecule type" value="Genomic_DNA"/>
</dbReference>
<evidence type="ECO:0000313" key="1">
    <source>
        <dbReference type="EMBL" id="GAA4398758.1"/>
    </source>
</evidence>
<gene>
    <name evidence="1" type="ORF">GCM10023187_09680</name>
</gene>
<dbReference type="CDD" id="cd11669">
    <property type="entry name" value="TTHB210-like"/>
    <property type="match status" value="1"/>
</dbReference>
<organism evidence="1 2">
    <name type="scientific">Nibrella viscosa</name>
    <dbReference type="NCBI Taxonomy" id="1084524"/>
    <lineage>
        <taxon>Bacteria</taxon>
        <taxon>Pseudomonadati</taxon>
        <taxon>Bacteroidota</taxon>
        <taxon>Cytophagia</taxon>
        <taxon>Cytophagales</taxon>
        <taxon>Spirosomataceae</taxon>
        <taxon>Nibrella</taxon>
    </lineage>
</organism>
<comment type="caution">
    <text evidence="1">The sequence shown here is derived from an EMBL/GenBank/DDBJ whole genome shotgun (WGS) entry which is preliminary data.</text>
</comment>
<proteinExistence type="predicted"/>
<dbReference type="InterPro" id="IPR033786">
    <property type="entry name" value="TTHB210-like"/>
</dbReference>
<protein>
    <submittedName>
        <fullName evidence="1">DUF5602 domain-containing protein</fullName>
    </submittedName>
</protein>
<accession>A0ABP8K073</accession>
<evidence type="ECO:0000313" key="2">
    <source>
        <dbReference type="Proteomes" id="UP001500936"/>
    </source>
</evidence>